<evidence type="ECO:0000256" key="1">
    <source>
        <dbReference type="SAM" id="Phobius"/>
    </source>
</evidence>
<sequence>PCCLSSTRILSASGSGLRGGIEKHCLCKNSTNGFDFVAYPGSVTIRLRNRISLPNRKITIFCTTLPEPVHTNCSSVQRINKYQSKISDRLTRLKRINCEWTIRPLDENHAVKVKVIQLESRGRLYHLGLRNRWRRATAMFSSPLLPPLPGSADCSCMMQVSTAKGFYLNTISNWTEAIHSDAPVNSDSKGTSNIELRRCCGRDQRYFTPAHSILHPDFLDLSNEVLSLGPVSIKLNMSRQPLHEVIYEIDVQHFPVALPGSSRLCSGPPSISKNHDIVDERNGSRLVSLKQFTLTSKTDCISSAQLTSSQSLQTQEDGHGIRLSVNCTDNSGHINVVKNDLTVTRMQCDNGSFLFSLLKRVPVTLEAVGTGGFTAVLELVSVALVEVCSRIDNSIEQWQLSADGTQLLTTVTVAPDNTQTDCKIQLDAFTAAKIVNNTKPTSSVREILKLSKADCWKLEVKLDKFSTVCGLKQLVLTASHWDSLAASVVHSQREVCGSDSQFEFRVEARQQVADSGMSLAYSGVRSGFRARLSISSCGQSSAQSEQMVESPANSSSVSPALTTLLVILALCNLLVVLYIFRAKIIRFAASRSQRSRQLIYQTGTDGVNLINEDD</sequence>
<keyword evidence="1" id="KW-0812">Transmembrane</keyword>
<keyword evidence="2" id="KW-1185">Reference proteome</keyword>
<dbReference type="AlphaFoldDB" id="A0A1I8GQ26"/>
<accession>A0A1I8GQ26</accession>
<name>A0A1I8GQ26_9PLAT</name>
<protein>
    <submittedName>
        <fullName evidence="3">ZP domain-containing protein</fullName>
    </submittedName>
</protein>
<proteinExistence type="predicted"/>
<evidence type="ECO:0000313" key="3">
    <source>
        <dbReference type="WBParaSite" id="maker-uti_cns_0002613-snap-gene-0.4-mRNA-1"/>
    </source>
</evidence>
<dbReference type="WBParaSite" id="maker-uti_cns_0002613-snap-gene-0.4-mRNA-1">
    <property type="protein sequence ID" value="maker-uti_cns_0002613-snap-gene-0.4-mRNA-1"/>
    <property type="gene ID" value="maker-uti_cns_0002613-snap-gene-0.4"/>
</dbReference>
<keyword evidence="1" id="KW-0472">Membrane</keyword>
<organism evidence="2 3">
    <name type="scientific">Macrostomum lignano</name>
    <dbReference type="NCBI Taxonomy" id="282301"/>
    <lineage>
        <taxon>Eukaryota</taxon>
        <taxon>Metazoa</taxon>
        <taxon>Spiralia</taxon>
        <taxon>Lophotrochozoa</taxon>
        <taxon>Platyhelminthes</taxon>
        <taxon>Rhabditophora</taxon>
        <taxon>Macrostomorpha</taxon>
        <taxon>Macrostomida</taxon>
        <taxon>Macrostomidae</taxon>
        <taxon>Macrostomum</taxon>
    </lineage>
</organism>
<keyword evidence="1" id="KW-1133">Transmembrane helix</keyword>
<dbReference type="Proteomes" id="UP000095280">
    <property type="component" value="Unplaced"/>
</dbReference>
<feature type="transmembrane region" description="Helical" evidence="1">
    <location>
        <begin position="560"/>
        <end position="580"/>
    </location>
</feature>
<evidence type="ECO:0000313" key="2">
    <source>
        <dbReference type="Proteomes" id="UP000095280"/>
    </source>
</evidence>
<reference evidence="3" key="1">
    <citation type="submission" date="2016-11" db="UniProtKB">
        <authorList>
            <consortium name="WormBaseParasite"/>
        </authorList>
    </citation>
    <scope>IDENTIFICATION</scope>
</reference>